<evidence type="ECO:0000313" key="3">
    <source>
        <dbReference type="EMBL" id="TGZ74613.1"/>
    </source>
</evidence>
<feature type="domain" description="Peptidase S1" evidence="2">
    <location>
        <begin position="22"/>
        <end position="252"/>
    </location>
</feature>
<dbReference type="SMART" id="SM00020">
    <property type="entry name" value="Tryp_SPc"/>
    <property type="match status" value="1"/>
</dbReference>
<dbReference type="InterPro" id="IPR051333">
    <property type="entry name" value="CLIP_Serine_Protease"/>
</dbReference>
<dbReference type="InterPro" id="IPR001254">
    <property type="entry name" value="Trypsin_dom"/>
</dbReference>
<dbReference type="GO" id="GO:0004252">
    <property type="term" value="F:serine-type endopeptidase activity"/>
    <property type="evidence" value="ECO:0007669"/>
    <property type="project" value="InterPro"/>
</dbReference>
<feature type="chain" id="PRO_5020243946" description="Peptidase S1 domain-containing protein" evidence="1">
    <location>
        <begin position="20"/>
        <end position="265"/>
    </location>
</feature>
<protein>
    <recommendedName>
        <fullName evidence="2">Peptidase S1 domain-containing protein</fullName>
    </recommendedName>
</protein>
<comment type="caution">
    <text evidence="3">The sequence shown here is derived from an EMBL/GenBank/DDBJ whole genome shotgun (WGS) entry which is preliminary data.</text>
</comment>
<proteinExistence type="predicted"/>
<dbReference type="AlphaFoldDB" id="A0A4S2MDH2"/>
<dbReference type="PANTHER" id="PTHR24260:SF136">
    <property type="entry name" value="GH08193P-RELATED"/>
    <property type="match status" value="1"/>
</dbReference>
<dbReference type="STRING" id="147828.A0A4S2MDH2"/>
<dbReference type="PANTHER" id="PTHR24260">
    <property type="match status" value="1"/>
</dbReference>
<name>A0A4S2MDH2_OPIFE</name>
<dbReference type="GO" id="GO:0006508">
    <property type="term" value="P:proteolysis"/>
    <property type="evidence" value="ECO:0007669"/>
    <property type="project" value="InterPro"/>
</dbReference>
<accession>A0A4S2MDH2</accession>
<feature type="signal peptide" evidence="1">
    <location>
        <begin position="1"/>
        <end position="19"/>
    </location>
</feature>
<sequence>MKKIAWLLLIVLAPARNTGNNFVGVKEGECPWAVRVLKISGDGKTTLFTGSLIDPTWILTSASCCTQPETNQYTWKVLLSASCQSIATPRIKLDVLQCIPKPEYSIEDKKTWGNDIGLVQLRTAVGGKNIHLAKLPKDRDDSVEELGQMGGYVPSGIAEASTKLAKPLEMPVYPSVICPAFHWLERVGHGFCAGNRHAAQITQSDLGAGFVIKTKPRVIGVVSEIMPRGILYSPVYMVKVWSHLDWLRKTMKSQHRSTGLPSDSA</sequence>
<dbReference type="Gene3D" id="2.40.10.10">
    <property type="entry name" value="Trypsin-like serine proteases"/>
    <property type="match status" value="2"/>
</dbReference>
<evidence type="ECO:0000256" key="1">
    <source>
        <dbReference type="SAM" id="SignalP"/>
    </source>
</evidence>
<gene>
    <name evidence="3" type="ORF">CRM22_000839</name>
</gene>
<dbReference type="EMBL" id="SJOL01001624">
    <property type="protein sequence ID" value="TGZ74613.1"/>
    <property type="molecule type" value="Genomic_DNA"/>
</dbReference>
<dbReference type="Pfam" id="PF00089">
    <property type="entry name" value="Trypsin"/>
    <property type="match status" value="1"/>
</dbReference>
<keyword evidence="1" id="KW-0732">Signal</keyword>
<dbReference type="InterPro" id="IPR043504">
    <property type="entry name" value="Peptidase_S1_PA_chymotrypsin"/>
</dbReference>
<dbReference type="InterPro" id="IPR009003">
    <property type="entry name" value="Peptidase_S1_PA"/>
</dbReference>
<dbReference type="SUPFAM" id="SSF50494">
    <property type="entry name" value="Trypsin-like serine proteases"/>
    <property type="match status" value="1"/>
</dbReference>
<keyword evidence="4" id="KW-1185">Reference proteome</keyword>
<dbReference type="OrthoDB" id="7840639at2759"/>
<reference evidence="3 4" key="1">
    <citation type="journal article" date="2019" name="BMC Genomics">
        <title>New insights from Opisthorchis felineus genome: update on genomics of the epidemiologically important liver flukes.</title>
        <authorList>
            <person name="Ershov N.I."/>
            <person name="Mordvinov V.A."/>
            <person name="Prokhortchouk E.B."/>
            <person name="Pakharukova M.Y."/>
            <person name="Gunbin K.V."/>
            <person name="Ustyantsev K."/>
            <person name="Genaev M.A."/>
            <person name="Blinov A.G."/>
            <person name="Mazur A."/>
            <person name="Boulygina E."/>
            <person name="Tsygankova S."/>
            <person name="Khrameeva E."/>
            <person name="Chekanov N."/>
            <person name="Fan G."/>
            <person name="Xiao A."/>
            <person name="Zhang H."/>
            <person name="Xu X."/>
            <person name="Yang H."/>
            <person name="Solovyev V."/>
            <person name="Lee S.M."/>
            <person name="Liu X."/>
            <person name="Afonnikov D.A."/>
            <person name="Skryabin K.G."/>
        </authorList>
    </citation>
    <scope>NUCLEOTIDE SEQUENCE [LARGE SCALE GENOMIC DNA]</scope>
    <source>
        <strain evidence="3">AK-0245</strain>
        <tissue evidence="3">Whole organism</tissue>
    </source>
</reference>
<organism evidence="3 4">
    <name type="scientific">Opisthorchis felineus</name>
    <dbReference type="NCBI Taxonomy" id="147828"/>
    <lineage>
        <taxon>Eukaryota</taxon>
        <taxon>Metazoa</taxon>
        <taxon>Spiralia</taxon>
        <taxon>Lophotrochozoa</taxon>
        <taxon>Platyhelminthes</taxon>
        <taxon>Trematoda</taxon>
        <taxon>Digenea</taxon>
        <taxon>Opisthorchiida</taxon>
        <taxon>Opisthorchiata</taxon>
        <taxon>Opisthorchiidae</taxon>
        <taxon>Opisthorchis</taxon>
    </lineage>
</organism>
<dbReference type="Proteomes" id="UP000308267">
    <property type="component" value="Unassembled WGS sequence"/>
</dbReference>
<dbReference type="PROSITE" id="PS50240">
    <property type="entry name" value="TRYPSIN_DOM"/>
    <property type="match status" value="1"/>
</dbReference>
<evidence type="ECO:0000259" key="2">
    <source>
        <dbReference type="PROSITE" id="PS50240"/>
    </source>
</evidence>
<evidence type="ECO:0000313" key="4">
    <source>
        <dbReference type="Proteomes" id="UP000308267"/>
    </source>
</evidence>